<gene>
    <name evidence="3" type="ORF">FA13DRAFT_1714778</name>
</gene>
<keyword evidence="4" id="KW-1185">Reference proteome</keyword>
<feature type="compositionally biased region" description="Low complexity" evidence="2">
    <location>
        <begin position="102"/>
        <end position="118"/>
    </location>
</feature>
<keyword evidence="1" id="KW-0175">Coiled coil</keyword>
<feature type="compositionally biased region" description="Low complexity" evidence="2">
    <location>
        <begin position="10"/>
        <end position="20"/>
    </location>
</feature>
<name>A0A4Y7SR17_COPMI</name>
<feature type="compositionally biased region" description="Polar residues" evidence="2">
    <location>
        <begin position="21"/>
        <end position="32"/>
    </location>
</feature>
<sequence>MDRTNDFIDSDSVADSSDASLYSNNGSVNSSPEIRAADIDAVRPIGRRVHFLDDPATEPVPVPPHRHFPIPSAGPTRNRLRQRRIERAARLDLLLPSRRDVQPSSQRAPSSSQQSQVQDEPSIPELPFPIYPLAPVPGEIQSTEAESARRDRLQRLRDAPHTALLWQRFHRLPPGVGASRVAMLRAALAGEAHPCAPVGSSGRRSAAQPNLGGFVAGADRVTPPPACATVDPRSRIGTSDAERVQEARRHLEDALATLRKAVQDLERARRVVAGRERGAL</sequence>
<organism evidence="3 4">
    <name type="scientific">Coprinellus micaceus</name>
    <name type="common">Glistening ink-cap mushroom</name>
    <name type="synonym">Coprinus micaceus</name>
    <dbReference type="NCBI Taxonomy" id="71717"/>
    <lineage>
        <taxon>Eukaryota</taxon>
        <taxon>Fungi</taxon>
        <taxon>Dikarya</taxon>
        <taxon>Basidiomycota</taxon>
        <taxon>Agaricomycotina</taxon>
        <taxon>Agaricomycetes</taxon>
        <taxon>Agaricomycetidae</taxon>
        <taxon>Agaricales</taxon>
        <taxon>Agaricineae</taxon>
        <taxon>Psathyrellaceae</taxon>
        <taxon>Coprinellus</taxon>
    </lineage>
</organism>
<proteinExistence type="predicted"/>
<feature type="coiled-coil region" evidence="1">
    <location>
        <begin position="241"/>
        <end position="271"/>
    </location>
</feature>
<protein>
    <submittedName>
        <fullName evidence="3">Uncharacterized protein</fullName>
    </submittedName>
</protein>
<evidence type="ECO:0000256" key="2">
    <source>
        <dbReference type="SAM" id="MobiDB-lite"/>
    </source>
</evidence>
<dbReference type="EMBL" id="QPFP01000068">
    <property type="protein sequence ID" value="TEB24307.1"/>
    <property type="molecule type" value="Genomic_DNA"/>
</dbReference>
<feature type="region of interest" description="Disordered" evidence="2">
    <location>
        <begin position="53"/>
        <end position="79"/>
    </location>
</feature>
<feature type="region of interest" description="Disordered" evidence="2">
    <location>
        <begin position="1"/>
        <end position="37"/>
    </location>
</feature>
<comment type="caution">
    <text evidence="3">The sequence shown here is derived from an EMBL/GenBank/DDBJ whole genome shotgun (WGS) entry which is preliminary data.</text>
</comment>
<accession>A0A4Y7SR17</accession>
<evidence type="ECO:0000256" key="1">
    <source>
        <dbReference type="SAM" id="Coils"/>
    </source>
</evidence>
<dbReference type="Proteomes" id="UP000298030">
    <property type="component" value="Unassembled WGS sequence"/>
</dbReference>
<reference evidence="3 4" key="1">
    <citation type="journal article" date="2019" name="Nat. Ecol. Evol.">
        <title>Megaphylogeny resolves global patterns of mushroom evolution.</title>
        <authorList>
            <person name="Varga T."/>
            <person name="Krizsan K."/>
            <person name="Foldi C."/>
            <person name="Dima B."/>
            <person name="Sanchez-Garcia M."/>
            <person name="Sanchez-Ramirez S."/>
            <person name="Szollosi G.J."/>
            <person name="Szarkandi J.G."/>
            <person name="Papp V."/>
            <person name="Albert L."/>
            <person name="Andreopoulos W."/>
            <person name="Angelini C."/>
            <person name="Antonin V."/>
            <person name="Barry K.W."/>
            <person name="Bougher N.L."/>
            <person name="Buchanan P."/>
            <person name="Buyck B."/>
            <person name="Bense V."/>
            <person name="Catcheside P."/>
            <person name="Chovatia M."/>
            <person name="Cooper J."/>
            <person name="Damon W."/>
            <person name="Desjardin D."/>
            <person name="Finy P."/>
            <person name="Geml J."/>
            <person name="Haridas S."/>
            <person name="Hughes K."/>
            <person name="Justo A."/>
            <person name="Karasinski D."/>
            <person name="Kautmanova I."/>
            <person name="Kiss B."/>
            <person name="Kocsube S."/>
            <person name="Kotiranta H."/>
            <person name="LaButti K.M."/>
            <person name="Lechner B.E."/>
            <person name="Liimatainen K."/>
            <person name="Lipzen A."/>
            <person name="Lukacs Z."/>
            <person name="Mihaltcheva S."/>
            <person name="Morgado L.N."/>
            <person name="Niskanen T."/>
            <person name="Noordeloos M.E."/>
            <person name="Ohm R.A."/>
            <person name="Ortiz-Santana B."/>
            <person name="Ovrebo C."/>
            <person name="Racz N."/>
            <person name="Riley R."/>
            <person name="Savchenko A."/>
            <person name="Shiryaev A."/>
            <person name="Soop K."/>
            <person name="Spirin V."/>
            <person name="Szebenyi C."/>
            <person name="Tomsovsky M."/>
            <person name="Tulloss R.E."/>
            <person name="Uehling J."/>
            <person name="Grigoriev I.V."/>
            <person name="Vagvolgyi C."/>
            <person name="Papp T."/>
            <person name="Martin F.M."/>
            <person name="Miettinen O."/>
            <person name="Hibbett D.S."/>
            <person name="Nagy L.G."/>
        </authorList>
    </citation>
    <scope>NUCLEOTIDE SEQUENCE [LARGE SCALE GENOMIC DNA]</scope>
    <source>
        <strain evidence="3 4">FP101781</strain>
    </source>
</reference>
<evidence type="ECO:0000313" key="3">
    <source>
        <dbReference type="EMBL" id="TEB24307.1"/>
    </source>
</evidence>
<feature type="region of interest" description="Disordered" evidence="2">
    <location>
        <begin position="94"/>
        <end position="128"/>
    </location>
</feature>
<evidence type="ECO:0000313" key="4">
    <source>
        <dbReference type="Proteomes" id="UP000298030"/>
    </source>
</evidence>
<dbReference type="AlphaFoldDB" id="A0A4Y7SR17"/>